<evidence type="ECO:0000313" key="1">
    <source>
        <dbReference type="EMBL" id="SBW06606.1"/>
    </source>
</evidence>
<evidence type="ECO:0008006" key="2">
    <source>
        <dbReference type="Google" id="ProtNLM"/>
    </source>
</evidence>
<protein>
    <recommendedName>
        <fullName evidence="2">4Fe-4S ferredoxin-type domain-containing protein</fullName>
    </recommendedName>
</protein>
<name>A0A212K4M6_9DELT</name>
<proteinExistence type="predicted"/>
<gene>
    <name evidence="1" type="ORF">KL86DPRO_20689</name>
</gene>
<dbReference type="AlphaFoldDB" id="A0A212K4M6"/>
<reference evidence="1" key="1">
    <citation type="submission" date="2016-04" db="EMBL/GenBank/DDBJ databases">
        <authorList>
            <person name="Evans L.H."/>
            <person name="Alamgir A."/>
            <person name="Owens N."/>
            <person name="Weber N.D."/>
            <person name="Virtaneva K."/>
            <person name="Barbian K."/>
            <person name="Babar A."/>
            <person name="Rosenke K."/>
        </authorList>
    </citation>
    <scope>NUCLEOTIDE SEQUENCE</scope>
    <source>
        <strain evidence="1">86</strain>
    </source>
</reference>
<organism evidence="1">
    <name type="scientific">uncultured delta proteobacterium</name>
    <dbReference type="NCBI Taxonomy" id="34034"/>
    <lineage>
        <taxon>Bacteria</taxon>
        <taxon>Deltaproteobacteria</taxon>
        <taxon>environmental samples</taxon>
    </lineage>
</organism>
<dbReference type="EMBL" id="FLUQ01000002">
    <property type="protein sequence ID" value="SBW06606.1"/>
    <property type="molecule type" value="Genomic_DNA"/>
</dbReference>
<accession>A0A212K4M6</accession>
<sequence>MDQANFEKLRFCAVCQNPCRILFPAGLQPKESRYCSAMAYLAYAAHQGFVDFTPDVEARLNDLEGCKACKAACPHGVDTPALVTEITAELKARKES</sequence>